<dbReference type="EMBL" id="JBFWIC010000024">
    <property type="protein sequence ID" value="MEZ0475968.1"/>
    <property type="molecule type" value="Genomic_DNA"/>
</dbReference>
<feature type="transmembrane region" description="Helical" evidence="4">
    <location>
        <begin position="149"/>
        <end position="172"/>
    </location>
</feature>
<feature type="transmembrane region" description="Helical" evidence="4">
    <location>
        <begin position="395"/>
        <end position="416"/>
    </location>
</feature>
<evidence type="ECO:0000313" key="6">
    <source>
        <dbReference type="Proteomes" id="UP001566331"/>
    </source>
</evidence>
<dbReference type="RefSeq" id="WP_370565436.1">
    <property type="nucleotide sequence ID" value="NZ_JBFWIB010000017.1"/>
</dbReference>
<feature type="transmembrane region" description="Helical" evidence="4">
    <location>
        <begin position="235"/>
        <end position="255"/>
    </location>
</feature>
<feature type="transmembrane region" description="Helical" evidence="4">
    <location>
        <begin position="118"/>
        <end position="142"/>
    </location>
</feature>
<evidence type="ECO:0000256" key="2">
    <source>
        <dbReference type="ARBA" id="ARBA00022989"/>
    </source>
</evidence>
<keyword evidence="6" id="KW-1185">Reference proteome</keyword>
<feature type="transmembrane region" description="Helical" evidence="4">
    <location>
        <begin position="58"/>
        <end position="79"/>
    </location>
</feature>
<protein>
    <submittedName>
        <fullName evidence="5">NTP/NDP exchange transporter</fullName>
    </submittedName>
</protein>
<dbReference type="PANTHER" id="PTHR43596:SF1">
    <property type="entry name" value="ADP,ATP CARRIER PROTEIN"/>
    <property type="match status" value="1"/>
</dbReference>
<dbReference type="InterPro" id="IPR011701">
    <property type="entry name" value="MFS"/>
</dbReference>
<feature type="transmembrane region" description="Helical" evidence="4">
    <location>
        <begin position="305"/>
        <end position="336"/>
    </location>
</feature>
<dbReference type="Pfam" id="PF07690">
    <property type="entry name" value="MFS_1"/>
    <property type="match status" value="1"/>
</dbReference>
<dbReference type="InterPro" id="IPR036259">
    <property type="entry name" value="MFS_trans_sf"/>
</dbReference>
<accession>A0ABV4HUZ9</accession>
<reference evidence="5 6" key="1">
    <citation type="submission" date="2024-07" db="EMBL/GenBank/DDBJ databases">
        <title>Luteimonas salilacus sp. nov., isolated from the shore soil of Salt Lake in Tibet of China.</title>
        <authorList>
            <person name="Zhang X."/>
            <person name="Li A."/>
        </authorList>
    </citation>
    <scope>NUCLEOTIDE SEQUENCE [LARGE SCALE GENOMIC DNA]</scope>
    <source>
        <strain evidence="5 6">B3-2-R+30</strain>
    </source>
</reference>
<sequence>MTGRLGRWLSRAFDVEREEAGTVVAGFAMFFLLFAGYFMLRPVRETMGIAGGVENLQWLFTGTFLVTLAAMPLFGWIAGRVQRRRILYWVYGFFATNLVAFGISFLSDPGNVWIARAFYIWISVFNMIAISVAWSVLVDVFAIGQAKRLFALMAAGASLGGLTGPLLGVFLVGPIGHAGLIFLSATLLVASALAARMVQRWRERHPLTPAETTQRQRPLGGSPFAGAIEVFRSPYLLGIAVFVLLLASVTTFLYFEQARLVEARFPDPTDQTRVFGIIDTIVQTLAILSQLFLTGRIARKLGVGVLLVAVPLVVAAGFLWLAFAPTFAVLAIVMVARRAGEYAFVRPGREMLYTAVPAEAKYKAKNFNDTVVYRGADAVSAWVKAGIDMVAQQPMIAMLIGSAIALVWGFTGGSLARAQRRIETAAAAENA</sequence>
<gene>
    <name evidence="5" type="ORF">AB6713_15315</name>
</gene>
<proteinExistence type="predicted"/>
<evidence type="ECO:0000256" key="3">
    <source>
        <dbReference type="ARBA" id="ARBA00023136"/>
    </source>
</evidence>
<feature type="transmembrane region" description="Helical" evidence="4">
    <location>
        <begin position="178"/>
        <end position="198"/>
    </location>
</feature>
<feature type="transmembrane region" description="Helical" evidence="4">
    <location>
        <begin position="275"/>
        <end position="293"/>
    </location>
</feature>
<dbReference type="PANTHER" id="PTHR43596">
    <property type="entry name" value="ADP,ATP CARRIER PROTEIN"/>
    <property type="match status" value="1"/>
</dbReference>
<keyword evidence="1 4" id="KW-0812">Transmembrane</keyword>
<evidence type="ECO:0000256" key="1">
    <source>
        <dbReference type="ARBA" id="ARBA00022692"/>
    </source>
</evidence>
<feature type="transmembrane region" description="Helical" evidence="4">
    <location>
        <begin position="20"/>
        <end position="38"/>
    </location>
</feature>
<keyword evidence="2 4" id="KW-1133">Transmembrane helix</keyword>
<organism evidence="5 6">
    <name type="scientific">Luteimonas salinilitoris</name>
    <dbReference type="NCBI Taxonomy" id="3237697"/>
    <lineage>
        <taxon>Bacteria</taxon>
        <taxon>Pseudomonadati</taxon>
        <taxon>Pseudomonadota</taxon>
        <taxon>Gammaproteobacteria</taxon>
        <taxon>Lysobacterales</taxon>
        <taxon>Lysobacteraceae</taxon>
        <taxon>Luteimonas</taxon>
    </lineage>
</organism>
<dbReference type="SUPFAM" id="SSF103473">
    <property type="entry name" value="MFS general substrate transporter"/>
    <property type="match status" value="1"/>
</dbReference>
<dbReference type="Proteomes" id="UP001566331">
    <property type="component" value="Unassembled WGS sequence"/>
</dbReference>
<evidence type="ECO:0000256" key="4">
    <source>
        <dbReference type="SAM" id="Phobius"/>
    </source>
</evidence>
<feature type="transmembrane region" description="Helical" evidence="4">
    <location>
        <begin position="86"/>
        <end position="106"/>
    </location>
</feature>
<name>A0ABV4HUZ9_9GAMM</name>
<comment type="caution">
    <text evidence="5">The sequence shown here is derived from an EMBL/GenBank/DDBJ whole genome shotgun (WGS) entry which is preliminary data.</text>
</comment>
<dbReference type="Gene3D" id="1.20.1250.20">
    <property type="entry name" value="MFS general substrate transporter like domains"/>
    <property type="match status" value="1"/>
</dbReference>
<evidence type="ECO:0000313" key="5">
    <source>
        <dbReference type="EMBL" id="MEZ0475968.1"/>
    </source>
</evidence>
<keyword evidence="3 4" id="KW-0472">Membrane</keyword>